<dbReference type="Proteomes" id="UP000029965">
    <property type="component" value="Chromosome 20"/>
</dbReference>
<reference evidence="2" key="2">
    <citation type="submission" date="2025-08" db="UniProtKB">
        <authorList>
            <consortium name="Ensembl"/>
        </authorList>
    </citation>
    <scope>IDENTIFICATION</scope>
</reference>
<dbReference type="AlphaFoldDB" id="A0A0D9S649"/>
<dbReference type="Ensembl" id="ENSCSAT00000016840.1">
    <property type="protein sequence ID" value="ENSCSAP00000016338.1"/>
    <property type="gene ID" value="ENSCSAG00000001690.1"/>
</dbReference>
<reference evidence="2" key="3">
    <citation type="submission" date="2025-09" db="UniProtKB">
        <authorList>
            <consortium name="Ensembl"/>
        </authorList>
    </citation>
    <scope>IDENTIFICATION</scope>
</reference>
<dbReference type="OMA" id="GIIRMKI"/>
<evidence type="ECO:0000313" key="2">
    <source>
        <dbReference type="Ensembl" id="ENSCSAP00000016338.1"/>
    </source>
</evidence>
<feature type="region of interest" description="Disordered" evidence="1">
    <location>
        <begin position="48"/>
        <end position="86"/>
    </location>
</feature>
<accession>A0A0D9S649</accession>
<feature type="compositionally biased region" description="Basic and acidic residues" evidence="1">
    <location>
        <begin position="67"/>
        <end position="81"/>
    </location>
</feature>
<dbReference type="Bgee" id="ENSCSAG00000001690">
    <property type="expression patterns" value="Expressed in prefrontal cortex and 5 other cell types or tissues"/>
</dbReference>
<protein>
    <submittedName>
        <fullName evidence="2">Uncharacterized protein</fullName>
    </submittedName>
</protein>
<keyword evidence="3" id="KW-1185">Reference proteome</keyword>
<evidence type="ECO:0000313" key="3">
    <source>
        <dbReference type="Proteomes" id="UP000029965"/>
    </source>
</evidence>
<proteinExistence type="predicted"/>
<dbReference type="eggNOG" id="ENOG502TE9K">
    <property type="taxonomic scope" value="Eukaryota"/>
</dbReference>
<evidence type="ECO:0000256" key="1">
    <source>
        <dbReference type="SAM" id="MobiDB-lite"/>
    </source>
</evidence>
<name>A0A0D9S649_CHLSB</name>
<organism evidence="2 3">
    <name type="scientific">Chlorocebus sabaeus</name>
    <name type="common">Green monkey</name>
    <name type="synonym">Simia sabaea</name>
    <dbReference type="NCBI Taxonomy" id="60711"/>
    <lineage>
        <taxon>Eukaryota</taxon>
        <taxon>Metazoa</taxon>
        <taxon>Chordata</taxon>
        <taxon>Craniata</taxon>
        <taxon>Vertebrata</taxon>
        <taxon>Euteleostomi</taxon>
        <taxon>Mammalia</taxon>
        <taxon>Eutheria</taxon>
        <taxon>Euarchontoglires</taxon>
        <taxon>Primates</taxon>
        <taxon>Haplorrhini</taxon>
        <taxon>Catarrhini</taxon>
        <taxon>Cercopithecidae</taxon>
        <taxon>Cercopithecinae</taxon>
        <taxon>Chlorocebus</taxon>
    </lineage>
</organism>
<dbReference type="EMBL" id="AQIB01086228">
    <property type="status" value="NOT_ANNOTATED_CDS"/>
    <property type="molecule type" value="Genomic_DNA"/>
</dbReference>
<sequence length="115" mass="11448">MSLSFLPFLPFLSPCSETAAGSYLSRPTSPFPIVAVLGARRRVLSLENQREKQRAAPGRASGAGGAEWRELGLPRGGREGGRPAAPADAAAAVAAAAGAATAAAATCPPPPAAAL</sequence>
<reference evidence="2 3" key="1">
    <citation type="submission" date="2014-03" db="EMBL/GenBank/DDBJ databases">
        <authorList>
            <person name="Warren W."/>
            <person name="Wilson R.K."/>
        </authorList>
    </citation>
    <scope>NUCLEOTIDE SEQUENCE</scope>
</reference>
<dbReference type="GeneTree" id="ENSGT00520000062312"/>